<dbReference type="OrthoDB" id="6431632at2759"/>
<dbReference type="Proteomes" id="UP001154078">
    <property type="component" value="Chromosome 7"/>
</dbReference>
<sequence length="107" mass="12232">MTEQEKTNIGDVKSPEEIIKMSVNDNLKFALLIGLVEVGQVSNREVVNTLLQLRQRLRFLRHRVYLLPQLGTEIKKEEVGQIKQLVVVILVHIIRTDDAASVLLFQT</sequence>
<evidence type="ECO:0000313" key="2">
    <source>
        <dbReference type="Proteomes" id="UP001154078"/>
    </source>
</evidence>
<proteinExistence type="predicted"/>
<gene>
    <name evidence="1" type="ORF">MELIAE_LOCUS10000</name>
</gene>
<reference evidence="1" key="1">
    <citation type="submission" date="2021-12" db="EMBL/GenBank/DDBJ databases">
        <authorList>
            <person name="King R."/>
        </authorList>
    </citation>
    <scope>NUCLEOTIDE SEQUENCE</scope>
</reference>
<dbReference type="EMBL" id="OV121138">
    <property type="protein sequence ID" value="CAH0560210.1"/>
    <property type="molecule type" value="Genomic_DNA"/>
</dbReference>
<protein>
    <submittedName>
        <fullName evidence="1">Uncharacterized protein</fullName>
    </submittedName>
</protein>
<dbReference type="AlphaFoldDB" id="A0A9P0BC15"/>
<evidence type="ECO:0000313" key="1">
    <source>
        <dbReference type="EMBL" id="CAH0560210.1"/>
    </source>
</evidence>
<organism evidence="1 2">
    <name type="scientific">Brassicogethes aeneus</name>
    <name type="common">Rape pollen beetle</name>
    <name type="synonym">Meligethes aeneus</name>
    <dbReference type="NCBI Taxonomy" id="1431903"/>
    <lineage>
        <taxon>Eukaryota</taxon>
        <taxon>Metazoa</taxon>
        <taxon>Ecdysozoa</taxon>
        <taxon>Arthropoda</taxon>
        <taxon>Hexapoda</taxon>
        <taxon>Insecta</taxon>
        <taxon>Pterygota</taxon>
        <taxon>Neoptera</taxon>
        <taxon>Endopterygota</taxon>
        <taxon>Coleoptera</taxon>
        <taxon>Polyphaga</taxon>
        <taxon>Cucujiformia</taxon>
        <taxon>Nitidulidae</taxon>
        <taxon>Meligethinae</taxon>
        <taxon>Brassicogethes</taxon>
    </lineage>
</organism>
<accession>A0A9P0BC15</accession>
<name>A0A9P0BC15_BRAAE</name>
<keyword evidence="2" id="KW-1185">Reference proteome</keyword>